<dbReference type="Proteomes" id="UP000673394">
    <property type="component" value="Unassembled WGS sequence"/>
</dbReference>
<protein>
    <submittedName>
        <fullName evidence="1">PD-(D/E)XK motif protein</fullName>
    </submittedName>
</protein>
<dbReference type="InterPro" id="IPR025534">
    <property type="entry name" value="DUF4420"/>
</dbReference>
<gene>
    <name evidence="1" type="ORF">I8J30_26460</name>
</gene>
<organism evidence="1 2">
    <name type="scientific">Paenibacillus lignilyticus</name>
    <dbReference type="NCBI Taxonomy" id="1172615"/>
    <lineage>
        <taxon>Bacteria</taxon>
        <taxon>Bacillati</taxon>
        <taxon>Bacillota</taxon>
        <taxon>Bacilli</taxon>
        <taxon>Bacillales</taxon>
        <taxon>Paenibacillaceae</taxon>
        <taxon>Paenibacillus</taxon>
    </lineage>
</organism>
<dbReference type="EMBL" id="JAGKSP010000016">
    <property type="protein sequence ID" value="MBP3966251.1"/>
    <property type="molecule type" value="Genomic_DNA"/>
</dbReference>
<dbReference type="Pfam" id="PF14390">
    <property type="entry name" value="DUF4420"/>
    <property type="match status" value="1"/>
</dbReference>
<evidence type="ECO:0000313" key="2">
    <source>
        <dbReference type="Proteomes" id="UP000673394"/>
    </source>
</evidence>
<dbReference type="RefSeq" id="WP_210663273.1">
    <property type="nucleotide sequence ID" value="NZ_JAGKSP010000016.1"/>
</dbReference>
<keyword evidence="2" id="KW-1185">Reference proteome</keyword>
<proteinExistence type="predicted"/>
<reference evidence="1 2" key="1">
    <citation type="submission" date="2021-04" db="EMBL/GenBank/DDBJ databases">
        <title>Paenibacillus sp. DLE-14 whole genome sequence.</title>
        <authorList>
            <person name="Ham Y.J."/>
        </authorList>
    </citation>
    <scope>NUCLEOTIDE SEQUENCE [LARGE SCALE GENOMIC DNA]</scope>
    <source>
        <strain evidence="1 2">DLE-14</strain>
    </source>
</reference>
<accession>A0ABS5CKA2</accession>
<sequence length="307" mass="34965">MDVLSEIRKYFAEVKNDRAMKITSLEDNFPAWVLKHDGWYGVGIPLLDPNLLISEKFSNVKLWSQNITIGDKEIPLLLLTSTAESLRLEFSSVCAQFIDPGINGFERERLIANPTEWWGKWKMLLGNSVQEKSVYSILGEMLAFEQLIIEGKTPIWSALTQSTHDIETETGSYEVKSTIVRYGATVTINSQFQLQLQQTAGTELKLIFCRFEQSEIGISVSDVVERLASRGIDKKQLNLGLEKYDLEEGCSARNEKYKLLEIRKYSIDNSFPSITANSFVDSKIPEAIREINYKIDLIGISYENWVL</sequence>
<comment type="caution">
    <text evidence="1">The sequence shown here is derived from an EMBL/GenBank/DDBJ whole genome shotgun (WGS) entry which is preliminary data.</text>
</comment>
<name>A0ABS5CKA2_9BACL</name>
<evidence type="ECO:0000313" key="1">
    <source>
        <dbReference type="EMBL" id="MBP3966251.1"/>
    </source>
</evidence>